<dbReference type="HAMAP" id="MF_01941">
    <property type="entry name" value="MapZ"/>
    <property type="match status" value="1"/>
</dbReference>
<dbReference type="EMBL" id="QVQZ01000038">
    <property type="protein sequence ID" value="RFU52372.1"/>
    <property type="molecule type" value="Genomic_DNA"/>
</dbReference>
<feature type="compositionally biased region" description="Polar residues" evidence="2">
    <location>
        <begin position="355"/>
        <end position="372"/>
    </location>
</feature>
<evidence type="ECO:0000313" key="7">
    <source>
        <dbReference type="EMBL" id="RFU52372.1"/>
    </source>
</evidence>
<dbReference type="InterPro" id="IPR030858">
    <property type="entry name" value="MapZ"/>
</dbReference>
<evidence type="ECO:0000259" key="4">
    <source>
        <dbReference type="Pfam" id="PF18708"/>
    </source>
</evidence>
<keyword evidence="1" id="KW-0131">Cell cycle</keyword>
<evidence type="ECO:0000256" key="1">
    <source>
        <dbReference type="HAMAP-Rule" id="MF_01941"/>
    </source>
</evidence>
<dbReference type="AlphaFoldDB" id="A0A372KJ90"/>
<comment type="subcellular location">
    <subcellularLocation>
        <location evidence="1">Cell membrane</location>
        <topology evidence="1">Single-pass membrane protein</topology>
    </subcellularLocation>
    <text evidence="1">In newborn cells, forms a ring positioned at mid-cell. Soon after cell division starts and the cells begin elongating, the ring splits into two rings that, as elongation proceeds, move along and mark the future division sites.</text>
</comment>
<keyword evidence="1" id="KW-0472">Membrane</keyword>
<organism evidence="7 9">
    <name type="scientific">Streptococcus chenjunshii</name>
    <dbReference type="NCBI Taxonomy" id="2173853"/>
    <lineage>
        <taxon>Bacteria</taxon>
        <taxon>Bacillati</taxon>
        <taxon>Bacillota</taxon>
        <taxon>Bacilli</taxon>
        <taxon>Lactobacillales</taxon>
        <taxon>Streptococcaceae</taxon>
        <taxon>Streptococcus</taxon>
    </lineage>
</organism>
<dbReference type="InterPro" id="IPR040532">
    <property type="entry name" value="MapZ_C2"/>
</dbReference>
<dbReference type="Proteomes" id="UP000264056">
    <property type="component" value="Unassembled WGS sequence"/>
</dbReference>
<reference evidence="5" key="4">
    <citation type="journal article" date="2019" name="Int. J. Syst. Evol. Microbiol.">
        <title>Streptococcus chenjunshii sp. nov. isolated from feces of Tibetan antelopes.</title>
        <authorList>
            <person name="Tian Z."/>
            <person name="Lu S."/>
            <person name="Jin D."/>
            <person name="Yang J."/>
            <person name="Pu J."/>
            <person name="Lai X.H."/>
            <person name="Bai X.N."/>
            <person name="Wu X.M."/>
            <person name="Li J."/>
            <person name="Wang S."/>
            <person name="Xu J."/>
        </authorList>
    </citation>
    <scope>NUCLEOTIDE SEQUENCE</scope>
    <source>
        <strain evidence="5">Z15</strain>
    </source>
</reference>
<dbReference type="KEGG" id="schj:DDV21_009185"/>
<gene>
    <name evidence="1" type="primary">mapZ</name>
    <name evidence="5" type="ORF">DDV21_009185</name>
    <name evidence="6" type="ORF">DDV22_09945</name>
    <name evidence="7" type="ORF">DDV23_10105</name>
</gene>
<dbReference type="GO" id="GO:0051301">
    <property type="term" value="P:cell division"/>
    <property type="evidence" value="ECO:0007669"/>
    <property type="project" value="UniProtKB-UniRule"/>
</dbReference>
<reference evidence="7 9" key="2">
    <citation type="submission" date="2018-08" db="EMBL/GenBank/DDBJ databases">
        <title>Draft genome of Streptococcus sp. nov. Z1.</title>
        <authorList>
            <person name="Tian Z."/>
        </authorList>
    </citation>
    <scope>NUCLEOTIDE SEQUENCE [LARGE SCALE GENOMIC DNA]</scope>
    <source>
        <strain evidence="7">Z1</strain>
        <strain evidence="9">Z1(2018)</strain>
    </source>
</reference>
<reference evidence="6 10" key="1">
    <citation type="submission" date="2018-08" db="EMBL/GenBank/DDBJ databases">
        <title>Draft genome of Streptococcus sp .nov. Z2.</title>
        <authorList>
            <person name="Tian Z."/>
        </authorList>
    </citation>
    <scope>NUCLEOTIDE SEQUENCE [LARGE SCALE GENOMIC DNA]</scope>
    <source>
        <strain evidence="6 10">Z2</strain>
    </source>
</reference>
<sequence>MTEDKKKPQEQEESKLDFEKAQNMTVGEAVRKDSEIKAGVTEDDGVLDKYIKQHPEEVASQKFDTIAARYENLDTEALDDFIKQQREELEQSSLLHEETAAPESTDYSAISEKAGFDSVTEDTIIAEEPLLSSEAETDSVSDTEQLPSSPAKENPPLYKNRKVLLSSLLILILAVFGVAFGMNYLNRQNAQTKTSSSSDSKKSASSSSSSKDSAEQAAKDFDSLYQSFFADEKQTLPKNSEFANLSKLETALKQLADTDYYEDAKSKYDKLSRQIKAIQAVNDKFTSDAIADGKQVESAAVKAAANFDDLSSETLNTGNASLDTLLQKVIAAGREQLAAGSNAQGQSAAGDSPSGEANSATDHSGISGYDSSTLDRGRSRVPYSAEAVADSSNEAWSFNPGVLEKIVATSQERGYISGNDYILEPVNIINGNGYYNMYKPDGTYLFSINCKTGYFVGNASGYSDALDF</sequence>
<dbReference type="Pfam" id="PF18041">
    <property type="entry name" value="MapZ_EC1"/>
    <property type="match status" value="1"/>
</dbReference>
<evidence type="ECO:0000256" key="2">
    <source>
        <dbReference type="SAM" id="MobiDB-lite"/>
    </source>
</evidence>
<feature type="compositionally biased region" description="Basic and acidic residues" evidence="2">
    <location>
        <begin position="1"/>
        <end position="20"/>
    </location>
</feature>
<feature type="compositionally biased region" description="Low complexity" evidence="2">
    <location>
        <begin position="341"/>
        <end position="352"/>
    </location>
</feature>
<dbReference type="Proteomes" id="UP000246115">
    <property type="component" value="Chromosome"/>
</dbReference>
<dbReference type="GO" id="GO:0005886">
    <property type="term" value="C:plasma membrane"/>
    <property type="evidence" value="ECO:0007669"/>
    <property type="project" value="UniProtKB-SubCell"/>
</dbReference>
<comment type="subunit">
    <text evidence="1">Interacts with FtsZ.</text>
</comment>
<evidence type="ECO:0000313" key="8">
    <source>
        <dbReference type="Proteomes" id="UP000246115"/>
    </source>
</evidence>
<keyword evidence="1" id="KW-1133">Transmembrane helix</keyword>
<evidence type="ECO:0000313" key="5">
    <source>
        <dbReference type="EMBL" id="AXQ79236.1"/>
    </source>
</evidence>
<proteinExistence type="inferred from homology"/>
<evidence type="ECO:0000313" key="10">
    <source>
        <dbReference type="Proteomes" id="UP000264056"/>
    </source>
</evidence>
<feature type="transmembrane region" description="Helical" evidence="1">
    <location>
        <begin position="163"/>
        <end position="185"/>
    </location>
</feature>
<evidence type="ECO:0000313" key="9">
    <source>
        <dbReference type="Proteomes" id="UP000262901"/>
    </source>
</evidence>
<keyword evidence="1" id="KW-1003">Cell membrane</keyword>
<evidence type="ECO:0000313" key="6">
    <source>
        <dbReference type="EMBL" id="RFU50181.1"/>
    </source>
</evidence>
<feature type="region of interest" description="Disordered" evidence="2">
    <location>
        <begin position="341"/>
        <end position="377"/>
    </location>
</feature>
<feature type="domain" description="MapZ extracellular" evidence="3">
    <location>
        <begin position="202"/>
        <end position="331"/>
    </location>
</feature>
<accession>A0A346NDZ1</accession>
<keyword evidence="10" id="KW-1185">Reference proteome</keyword>
<dbReference type="RefSeq" id="WP_116878978.1">
    <property type="nucleotide sequence ID" value="NZ_CP031733.1"/>
</dbReference>
<dbReference type="InterPro" id="IPR041295">
    <property type="entry name" value="MapZ_EC1"/>
</dbReference>
<comment type="similarity">
    <text evidence="1">Belongs to the MapZ family.</text>
</comment>
<accession>A0A372KJ90</accession>
<keyword evidence="1" id="KW-0132">Cell division</keyword>
<reference evidence="8" key="3">
    <citation type="submission" date="2018-08" db="EMBL/GenBank/DDBJ databases">
        <title>Streptococcus chenjunshii sp. nov., isolated from stools sample of the Tibetan antelope in the Qinghai-Tibet plateau, China.</title>
        <authorList>
            <person name="Tian Z."/>
        </authorList>
    </citation>
    <scope>NUCLEOTIDE SEQUENCE [LARGE SCALE GENOMIC DNA]</scope>
    <source>
        <strain evidence="8">Z15</strain>
    </source>
</reference>
<dbReference type="Proteomes" id="UP000262901">
    <property type="component" value="Unassembled WGS sequence"/>
</dbReference>
<feature type="region of interest" description="Disordered" evidence="2">
    <location>
        <begin position="190"/>
        <end position="213"/>
    </location>
</feature>
<evidence type="ECO:0000259" key="3">
    <source>
        <dbReference type="Pfam" id="PF18041"/>
    </source>
</evidence>
<keyword evidence="1" id="KW-0812">Transmembrane</keyword>
<feature type="compositionally biased region" description="Basic and acidic residues" evidence="2">
    <location>
        <begin position="89"/>
        <end position="99"/>
    </location>
</feature>
<comment type="function">
    <text evidence="1">Early cell division protein that marks the future cell division site and supports proper FtsZ ring positioning.</text>
</comment>
<feature type="region of interest" description="Disordered" evidence="2">
    <location>
        <begin position="127"/>
        <end position="156"/>
    </location>
</feature>
<protein>
    <recommendedName>
        <fullName evidence="1">Mid-cell-anchored protein Z</fullName>
    </recommendedName>
</protein>
<feature type="region of interest" description="Disordered" evidence="2">
    <location>
        <begin position="89"/>
        <end position="109"/>
    </location>
</feature>
<dbReference type="EMBL" id="QVQY01000039">
    <property type="protein sequence ID" value="RFU50181.1"/>
    <property type="molecule type" value="Genomic_DNA"/>
</dbReference>
<dbReference type="EMBL" id="CP031733">
    <property type="protein sequence ID" value="AXQ79236.1"/>
    <property type="molecule type" value="Genomic_DNA"/>
</dbReference>
<name>A0A372KJ90_9STRE</name>
<feature type="compositionally biased region" description="Low complexity" evidence="2">
    <location>
        <begin position="192"/>
        <end position="211"/>
    </location>
</feature>
<feature type="region of interest" description="Disordered" evidence="2">
    <location>
        <begin position="1"/>
        <end position="32"/>
    </location>
</feature>
<dbReference type="Pfam" id="PF18708">
    <property type="entry name" value="MapZ_C2"/>
    <property type="match status" value="1"/>
</dbReference>
<feature type="domain" description="MapZ extracellular C-terminal" evidence="4">
    <location>
        <begin position="380"/>
        <end position="458"/>
    </location>
</feature>
<dbReference type="OrthoDB" id="2199073at2"/>